<comment type="similarity">
    <text evidence="2 9">Belongs to the polyribonucleotide nucleotidyltransferase family.</text>
</comment>
<organism evidence="10 11">
    <name type="scientific">Vagococcus fluvialis</name>
    <dbReference type="NCBI Taxonomy" id="2738"/>
    <lineage>
        <taxon>Bacteria</taxon>
        <taxon>Bacillati</taxon>
        <taxon>Bacillota</taxon>
        <taxon>Bacilli</taxon>
        <taxon>Lactobacillales</taxon>
        <taxon>Enterococcaceae</taxon>
        <taxon>Vagococcus</taxon>
    </lineage>
</organism>
<dbReference type="EC" id="2.7.7.8" evidence="9"/>
<dbReference type="SUPFAM" id="SSF54791">
    <property type="entry name" value="Eukaryotic type KH-domain (KH-domain type I)"/>
    <property type="match status" value="1"/>
</dbReference>
<dbReference type="NCBIfam" id="NF008805">
    <property type="entry name" value="PRK11824.1"/>
    <property type="match status" value="1"/>
</dbReference>
<dbReference type="GO" id="GO:0006396">
    <property type="term" value="P:RNA processing"/>
    <property type="evidence" value="ECO:0007669"/>
    <property type="project" value="InterPro"/>
</dbReference>
<dbReference type="GO" id="GO:0000175">
    <property type="term" value="F:3'-5'-RNA exonuclease activity"/>
    <property type="evidence" value="ECO:0007669"/>
    <property type="project" value="TreeGrafter"/>
</dbReference>
<dbReference type="InterPro" id="IPR012340">
    <property type="entry name" value="NA-bd_OB-fold"/>
</dbReference>
<evidence type="ECO:0000256" key="7">
    <source>
        <dbReference type="ARBA" id="ARBA00022842"/>
    </source>
</evidence>
<gene>
    <name evidence="9" type="primary">pnp</name>
    <name evidence="10" type="ORF">CBF32_00410</name>
</gene>
<evidence type="ECO:0000256" key="8">
    <source>
        <dbReference type="ARBA" id="ARBA00022884"/>
    </source>
</evidence>
<dbReference type="SMART" id="SM00322">
    <property type="entry name" value="KH"/>
    <property type="match status" value="1"/>
</dbReference>
<dbReference type="PROSITE" id="PS50084">
    <property type="entry name" value="KH_TYPE_1"/>
    <property type="match status" value="1"/>
</dbReference>
<reference evidence="10 11" key="1">
    <citation type="submission" date="2017-05" db="EMBL/GenBank/DDBJ databases">
        <title>Vagococcus spp. assemblies.</title>
        <authorList>
            <person name="Gulvik C.A."/>
        </authorList>
    </citation>
    <scope>NUCLEOTIDE SEQUENCE [LARGE SCALE GENOMIC DNA]</scope>
    <source>
        <strain evidence="10 11">NCFB 2497</strain>
    </source>
</reference>
<dbReference type="NCBIfam" id="TIGR03591">
    <property type="entry name" value="polynuc_phos"/>
    <property type="match status" value="1"/>
</dbReference>
<dbReference type="Gene3D" id="2.40.50.140">
    <property type="entry name" value="Nucleic acid-binding proteins"/>
    <property type="match status" value="1"/>
</dbReference>
<dbReference type="Gene3D" id="3.30.230.70">
    <property type="entry name" value="GHMP Kinase, N-terminal domain"/>
    <property type="match status" value="2"/>
</dbReference>
<dbReference type="InterPro" id="IPR003029">
    <property type="entry name" value="S1_domain"/>
</dbReference>
<evidence type="ECO:0000256" key="6">
    <source>
        <dbReference type="ARBA" id="ARBA00022723"/>
    </source>
</evidence>
<feature type="binding site" evidence="9">
    <location>
        <position position="498"/>
    </location>
    <ligand>
        <name>Mg(2+)</name>
        <dbReference type="ChEBI" id="CHEBI:18420"/>
    </ligand>
</feature>
<dbReference type="CDD" id="cd02393">
    <property type="entry name" value="KH-I_PNPase"/>
    <property type="match status" value="1"/>
</dbReference>
<comment type="catalytic activity">
    <reaction evidence="9">
        <text>RNA(n+1) + phosphate = RNA(n) + a ribonucleoside 5'-diphosphate</text>
        <dbReference type="Rhea" id="RHEA:22096"/>
        <dbReference type="Rhea" id="RHEA-COMP:14527"/>
        <dbReference type="Rhea" id="RHEA-COMP:17342"/>
        <dbReference type="ChEBI" id="CHEBI:43474"/>
        <dbReference type="ChEBI" id="CHEBI:57930"/>
        <dbReference type="ChEBI" id="CHEBI:140395"/>
        <dbReference type="EC" id="2.7.7.8"/>
    </reaction>
</comment>
<dbReference type="InterPro" id="IPR036612">
    <property type="entry name" value="KH_dom_type_1_sf"/>
</dbReference>
<dbReference type="FunFam" id="3.30.230.70:FF:000001">
    <property type="entry name" value="Polyribonucleotide nucleotidyltransferase"/>
    <property type="match status" value="1"/>
</dbReference>
<dbReference type="HAMAP" id="MF_01595">
    <property type="entry name" value="PNPase"/>
    <property type="match status" value="1"/>
</dbReference>
<evidence type="ECO:0000256" key="5">
    <source>
        <dbReference type="ARBA" id="ARBA00022695"/>
    </source>
</evidence>
<dbReference type="SUPFAM" id="SSF50249">
    <property type="entry name" value="Nucleic acid-binding proteins"/>
    <property type="match status" value="1"/>
</dbReference>
<protein>
    <recommendedName>
        <fullName evidence="9">Polyribonucleotide nucleotidyltransferase</fullName>
        <ecNumber evidence="9">2.7.7.8</ecNumber>
    </recommendedName>
    <alternativeName>
        <fullName evidence="9">Polynucleotide phosphorylase</fullName>
        <shortName evidence="9">PNPase</shortName>
    </alternativeName>
</protein>
<dbReference type="FunFam" id="3.30.1370.10:FF:000001">
    <property type="entry name" value="Polyribonucleotide nucleotidyltransferase"/>
    <property type="match status" value="1"/>
</dbReference>
<sequence>MLNSEKRVFETTWGGRPLSVEIGQLAKQANGAILVRYGDTVVLSAAVASKQAKDVDFFPLTVNYDEKMYAVGKVPGGFIKREARPSENATLTARLIDRPIRPMFAEGFRNEVQITNVVMSVEQDCQPEMAAMLGSSLALCVSDIPFNGPIAGVDVGRVNGEYIINPTIEQLESSDIELTVAGTKDAINMVESGAKEVSEEDMLGALLFGHAEIKRLVAFQEEIANEIGKEKMEISLLQVDADLEKEINDTYQARMVEAIQTEEKLAREDNIDALKEEIKAFYEEKFAEDEELAKWMKEVRQILEDMEKNEVRRLITIDKVRPDGRKIDEIRPLASETGILPRVHGSGLFTRGQTQALTTCTLAPLGEHQIIDGLGVEESKRFIHHYNFPQFSVGSTGPSRGPGRREIGHGALGERALAQVIPSEEDFPYMIRLVSEVLESNGSSSQASICGGTLALMHAGVPIKAPVAGIAMGLVMDDDNYTILTDIQGMEDHLGDMDFKVAGTAAGITALQMDIKIEGITEQILTEALAQAKKARMEILANLTATIAEPNKELSPYAPKIEMIQIKPDKIKTVIGKGGETINKIIEETEVKIDIDQEGNVSIAHSDQEKINRAIEIIKELVREVELGEVYLAKVVRIEKFGAFVNLFGNKDALVHISQLAHERVAKVEDVLKMGDEILVKVTEIDKQGRVNASRKVMIEKPKEEKTEEK</sequence>
<evidence type="ECO:0000256" key="2">
    <source>
        <dbReference type="ARBA" id="ARBA00007404"/>
    </source>
</evidence>
<keyword evidence="8 9" id="KW-0694">RNA-binding</keyword>
<dbReference type="InterPro" id="IPR004088">
    <property type="entry name" value="KH_dom_type_1"/>
</dbReference>
<name>A0A369B1C2_9ENTE</name>
<dbReference type="GO" id="GO:0004654">
    <property type="term" value="F:polyribonucleotide nucleotidyltransferase activity"/>
    <property type="evidence" value="ECO:0007669"/>
    <property type="project" value="UniProtKB-UniRule"/>
</dbReference>
<evidence type="ECO:0000256" key="4">
    <source>
        <dbReference type="ARBA" id="ARBA00022679"/>
    </source>
</evidence>
<dbReference type="Proteomes" id="UP000288197">
    <property type="component" value="Unassembled WGS sequence"/>
</dbReference>
<dbReference type="Pfam" id="PF00013">
    <property type="entry name" value="KH_1"/>
    <property type="match status" value="1"/>
</dbReference>
<accession>A0A369B1C2</accession>
<dbReference type="SUPFAM" id="SSF55666">
    <property type="entry name" value="Ribonuclease PH domain 2-like"/>
    <property type="match status" value="2"/>
</dbReference>
<dbReference type="AlphaFoldDB" id="A0A369B1C2"/>
<comment type="cofactor">
    <cofactor evidence="9">
        <name>Mg(2+)</name>
        <dbReference type="ChEBI" id="CHEBI:18420"/>
    </cofactor>
</comment>
<dbReference type="InterPro" id="IPR004087">
    <property type="entry name" value="KH_dom"/>
</dbReference>
<dbReference type="GO" id="GO:0003723">
    <property type="term" value="F:RNA binding"/>
    <property type="evidence" value="ECO:0007669"/>
    <property type="project" value="UniProtKB-UniRule"/>
</dbReference>
<comment type="function">
    <text evidence="9">Involved in mRNA degradation. Catalyzes the phosphorolysis of single-stranded polyribonucleotides processively in the 3'- to 5'-direction.</text>
</comment>
<keyword evidence="4 9" id="KW-0808">Transferase</keyword>
<evidence type="ECO:0000256" key="9">
    <source>
        <dbReference type="HAMAP-Rule" id="MF_01595"/>
    </source>
</evidence>
<dbReference type="PANTHER" id="PTHR11252">
    <property type="entry name" value="POLYRIBONUCLEOTIDE NUCLEOTIDYLTRANSFERASE"/>
    <property type="match status" value="1"/>
</dbReference>
<dbReference type="Pfam" id="PF03725">
    <property type="entry name" value="RNase_PH_C"/>
    <property type="match status" value="2"/>
</dbReference>
<dbReference type="OrthoDB" id="9804305at2"/>
<dbReference type="InterPro" id="IPR001247">
    <property type="entry name" value="ExoRNase_PH_dom1"/>
</dbReference>
<dbReference type="GeneID" id="63145629"/>
<feature type="binding site" evidence="9">
    <location>
        <position position="492"/>
    </location>
    <ligand>
        <name>Mg(2+)</name>
        <dbReference type="ChEBI" id="CHEBI:18420"/>
    </ligand>
</feature>
<dbReference type="GO" id="GO:0006402">
    <property type="term" value="P:mRNA catabolic process"/>
    <property type="evidence" value="ECO:0007669"/>
    <property type="project" value="UniProtKB-UniRule"/>
</dbReference>
<dbReference type="GO" id="GO:0000287">
    <property type="term" value="F:magnesium ion binding"/>
    <property type="evidence" value="ECO:0007669"/>
    <property type="project" value="UniProtKB-UniRule"/>
</dbReference>
<dbReference type="SUPFAM" id="SSF54211">
    <property type="entry name" value="Ribosomal protein S5 domain 2-like"/>
    <property type="match status" value="2"/>
</dbReference>
<keyword evidence="7 9" id="KW-0460">Magnesium</keyword>
<evidence type="ECO:0000313" key="10">
    <source>
        <dbReference type="EMBL" id="RSU05494.1"/>
    </source>
</evidence>
<comment type="caution">
    <text evidence="10">The sequence shown here is derived from an EMBL/GenBank/DDBJ whole genome shotgun (WGS) entry which is preliminary data.</text>
</comment>
<dbReference type="InterPro" id="IPR015848">
    <property type="entry name" value="PNPase_PH_RNA-bd_bac/org-type"/>
</dbReference>
<dbReference type="InterPro" id="IPR036345">
    <property type="entry name" value="ExoRNase_PH_dom2_sf"/>
</dbReference>
<dbReference type="Pfam" id="PF03726">
    <property type="entry name" value="PNPase"/>
    <property type="match status" value="1"/>
</dbReference>
<dbReference type="EMBL" id="NGJX01000001">
    <property type="protein sequence ID" value="RSU05494.1"/>
    <property type="molecule type" value="Genomic_DNA"/>
</dbReference>
<dbReference type="FunFam" id="3.30.230.70:FF:000002">
    <property type="entry name" value="Polyribonucleotide nucleotidyltransferase"/>
    <property type="match status" value="1"/>
</dbReference>
<dbReference type="PIRSF" id="PIRSF005499">
    <property type="entry name" value="PNPase"/>
    <property type="match status" value="1"/>
</dbReference>
<dbReference type="CDD" id="cd11364">
    <property type="entry name" value="RNase_PH_PNPase_2"/>
    <property type="match status" value="1"/>
</dbReference>
<evidence type="ECO:0000313" key="11">
    <source>
        <dbReference type="Proteomes" id="UP000288197"/>
    </source>
</evidence>
<dbReference type="PROSITE" id="PS50126">
    <property type="entry name" value="S1"/>
    <property type="match status" value="1"/>
</dbReference>
<dbReference type="PANTHER" id="PTHR11252:SF0">
    <property type="entry name" value="POLYRIBONUCLEOTIDE NUCLEOTIDYLTRANSFERASE 1, MITOCHONDRIAL"/>
    <property type="match status" value="1"/>
</dbReference>
<dbReference type="InterPro" id="IPR015847">
    <property type="entry name" value="ExoRNase_PH_dom2"/>
</dbReference>
<dbReference type="Gene3D" id="3.30.1370.10">
    <property type="entry name" value="K Homology domain, type 1"/>
    <property type="match status" value="1"/>
</dbReference>
<dbReference type="CDD" id="cd11363">
    <property type="entry name" value="RNase_PH_PNPase_1"/>
    <property type="match status" value="1"/>
</dbReference>
<proteinExistence type="inferred from homology"/>
<keyword evidence="3 9" id="KW-0963">Cytoplasm</keyword>
<keyword evidence="5 9" id="KW-0548">Nucleotidyltransferase</keyword>
<dbReference type="Pfam" id="PF01138">
    <property type="entry name" value="RNase_PH"/>
    <property type="match status" value="2"/>
</dbReference>
<comment type="subcellular location">
    <subcellularLocation>
        <location evidence="1 9">Cytoplasm</location>
    </subcellularLocation>
</comment>
<dbReference type="RefSeq" id="WP_114288885.1">
    <property type="nucleotide sequence ID" value="NZ_NGJX01000001.1"/>
</dbReference>
<dbReference type="GO" id="GO:0005829">
    <property type="term" value="C:cytosol"/>
    <property type="evidence" value="ECO:0007669"/>
    <property type="project" value="TreeGrafter"/>
</dbReference>
<dbReference type="CDD" id="cd04472">
    <property type="entry name" value="S1_PNPase"/>
    <property type="match status" value="1"/>
</dbReference>
<keyword evidence="6 9" id="KW-0479">Metal-binding</keyword>
<dbReference type="FunFam" id="2.40.50.140:FF:000023">
    <property type="entry name" value="Polyribonucleotide nucleotidyltransferase"/>
    <property type="match status" value="1"/>
</dbReference>
<evidence type="ECO:0000256" key="1">
    <source>
        <dbReference type="ARBA" id="ARBA00004496"/>
    </source>
</evidence>
<dbReference type="InterPro" id="IPR012162">
    <property type="entry name" value="PNPase"/>
</dbReference>
<evidence type="ECO:0000256" key="3">
    <source>
        <dbReference type="ARBA" id="ARBA00022490"/>
    </source>
</evidence>
<dbReference type="Pfam" id="PF00575">
    <property type="entry name" value="S1"/>
    <property type="match status" value="1"/>
</dbReference>
<dbReference type="InterPro" id="IPR020568">
    <property type="entry name" value="Ribosomal_Su5_D2-typ_SF"/>
</dbReference>
<keyword evidence="11" id="KW-1185">Reference proteome</keyword>
<dbReference type="SMART" id="SM00316">
    <property type="entry name" value="S1"/>
    <property type="match status" value="1"/>
</dbReference>
<dbReference type="InterPro" id="IPR027408">
    <property type="entry name" value="PNPase/RNase_PH_dom_sf"/>
</dbReference>